<dbReference type="Proteomes" id="UP001221142">
    <property type="component" value="Unassembled WGS sequence"/>
</dbReference>
<dbReference type="AlphaFoldDB" id="A0AAD7BAD6"/>
<keyword evidence="2" id="KW-0732">Signal</keyword>
<feature type="region of interest" description="Disordered" evidence="1">
    <location>
        <begin position="151"/>
        <end position="173"/>
    </location>
</feature>
<evidence type="ECO:0000313" key="3">
    <source>
        <dbReference type="EMBL" id="KAJ7615495.1"/>
    </source>
</evidence>
<feature type="signal peptide" evidence="2">
    <location>
        <begin position="1"/>
        <end position="20"/>
    </location>
</feature>
<gene>
    <name evidence="3" type="ORF">FB45DRAFT_935810</name>
</gene>
<evidence type="ECO:0000313" key="4">
    <source>
        <dbReference type="Proteomes" id="UP001221142"/>
    </source>
</evidence>
<organism evidence="3 4">
    <name type="scientific">Roridomyces roridus</name>
    <dbReference type="NCBI Taxonomy" id="1738132"/>
    <lineage>
        <taxon>Eukaryota</taxon>
        <taxon>Fungi</taxon>
        <taxon>Dikarya</taxon>
        <taxon>Basidiomycota</taxon>
        <taxon>Agaricomycotina</taxon>
        <taxon>Agaricomycetes</taxon>
        <taxon>Agaricomycetidae</taxon>
        <taxon>Agaricales</taxon>
        <taxon>Marasmiineae</taxon>
        <taxon>Mycenaceae</taxon>
        <taxon>Roridomyces</taxon>
    </lineage>
</organism>
<sequence>MVSSMIRIALLVNFALMSTSLVIPRAAPGTQFITGPCTADADCASGCCNAKTALCAARLVALETVGCGFGSPSAGAGAASPLVATATATVAAADVASSTVAAAASTGTQFITGACETNDDCASGCCGLNSGLCAARLVALEGVGCRDTSAASSSSSSGSDAAPAAEAPPAESTVVASTPAAAAAASTGTQFITGACETNDDCASGCCGLNSGKCAARLVALEGVGCRDTSSPAAAPTVASATPAPVAATTAAAAASTGTQFITGACSTNGDCASGCCGKNSGLCAARLVALEGVGCRD</sequence>
<reference evidence="3" key="1">
    <citation type="submission" date="2023-03" db="EMBL/GenBank/DDBJ databases">
        <title>Massive genome expansion in bonnet fungi (Mycena s.s.) driven by repeated elements and novel gene families across ecological guilds.</title>
        <authorList>
            <consortium name="Lawrence Berkeley National Laboratory"/>
            <person name="Harder C.B."/>
            <person name="Miyauchi S."/>
            <person name="Viragh M."/>
            <person name="Kuo A."/>
            <person name="Thoen E."/>
            <person name="Andreopoulos B."/>
            <person name="Lu D."/>
            <person name="Skrede I."/>
            <person name="Drula E."/>
            <person name="Henrissat B."/>
            <person name="Morin E."/>
            <person name="Kohler A."/>
            <person name="Barry K."/>
            <person name="LaButti K."/>
            <person name="Morin E."/>
            <person name="Salamov A."/>
            <person name="Lipzen A."/>
            <person name="Mereny Z."/>
            <person name="Hegedus B."/>
            <person name="Baldrian P."/>
            <person name="Stursova M."/>
            <person name="Weitz H."/>
            <person name="Taylor A."/>
            <person name="Grigoriev I.V."/>
            <person name="Nagy L.G."/>
            <person name="Martin F."/>
            <person name="Kauserud H."/>
        </authorList>
    </citation>
    <scope>NUCLEOTIDE SEQUENCE</scope>
    <source>
        <strain evidence="3">9284</strain>
    </source>
</reference>
<feature type="chain" id="PRO_5042220490" description="Biotrophy-associated secreted protein 2" evidence="2">
    <location>
        <begin position="21"/>
        <end position="298"/>
    </location>
</feature>
<evidence type="ECO:0000256" key="1">
    <source>
        <dbReference type="SAM" id="MobiDB-lite"/>
    </source>
</evidence>
<name>A0AAD7BAD6_9AGAR</name>
<dbReference type="EMBL" id="JARKIF010000024">
    <property type="protein sequence ID" value="KAJ7615495.1"/>
    <property type="molecule type" value="Genomic_DNA"/>
</dbReference>
<protein>
    <recommendedName>
        <fullName evidence="5">Biotrophy-associated secreted protein 2</fullName>
    </recommendedName>
</protein>
<accession>A0AAD7BAD6</accession>
<dbReference type="SMART" id="SM00286">
    <property type="entry name" value="PTI"/>
    <property type="match status" value="4"/>
</dbReference>
<proteinExistence type="predicted"/>
<keyword evidence="4" id="KW-1185">Reference proteome</keyword>
<evidence type="ECO:0000256" key="2">
    <source>
        <dbReference type="SAM" id="SignalP"/>
    </source>
</evidence>
<comment type="caution">
    <text evidence="3">The sequence shown here is derived from an EMBL/GenBank/DDBJ whole genome shotgun (WGS) entry which is preliminary data.</text>
</comment>
<evidence type="ECO:0008006" key="5">
    <source>
        <dbReference type="Google" id="ProtNLM"/>
    </source>
</evidence>